<dbReference type="InterPro" id="IPR000595">
    <property type="entry name" value="cNMP-bd_dom"/>
</dbReference>
<dbReference type="Pfam" id="PF00027">
    <property type="entry name" value="cNMP_binding"/>
    <property type="match status" value="1"/>
</dbReference>
<dbReference type="InterPro" id="IPR018490">
    <property type="entry name" value="cNMP-bd_dom_sf"/>
</dbReference>
<dbReference type="RefSeq" id="WP_116224289.1">
    <property type="nucleotide sequence ID" value="NZ_AP018437.1"/>
</dbReference>
<feature type="transmembrane region" description="Helical" evidence="1">
    <location>
        <begin position="162"/>
        <end position="184"/>
    </location>
</feature>
<dbReference type="SUPFAM" id="SSF51206">
    <property type="entry name" value="cAMP-binding domain-like"/>
    <property type="match status" value="1"/>
</dbReference>
<feature type="transmembrane region" description="Helical" evidence="1">
    <location>
        <begin position="405"/>
        <end position="423"/>
    </location>
</feature>
<accession>A0A347ZSK3</accession>
<gene>
    <name evidence="3" type="ORF">DFR64_1026</name>
</gene>
<evidence type="ECO:0000256" key="1">
    <source>
        <dbReference type="SAM" id="Phobius"/>
    </source>
</evidence>
<keyword evidence="1" id="KW-1133">Transmembrane helix</keyword>
<protein>
    <submittedName>
        <fullName evidence="3">Cyclic nucleotide-binding protein</fullName>
    </submittedName>
</protein>
<dbReference type="EMBL" id="QUMS01000001">
    <property type="protein sequence ID" value="REG11149.1"/>
    <property type="molecule type" value="Genomic_DNA"/>
</dbReference>
<keyword evidence="1" id="KW-0812">Transmembrane</keyword>
<dbReference type="SMART" id="SM00100">
    <property type="entry name" value="cNMP"/>
    <property type="match status" value="1"/>
</dbReference>
<reference evidence="3 4" key="1">
    <citation type="submission" date="2018-08" db="EMBL/GenBank/DDBJ databases">
        <title>Genomic Encyclopedia of Type Strains, Phase IV (KMG-IV): sequencing the most valuable type-strain genomes for metagenomic binning, comparative biology and taxonomic classification.</title>
        <authorList>
            <person name="Goeker M."/>
        </authorList>
    </citation>
    <scope>NUCLEOTIDE SEQUENCE [LARGE SCALE GENOMIC DNA]</scope>
    <source>
        <strain evidence="3 4">DSM 23923</strain>
    </source>
</reference>
<dbReference type="OrthoDB" id="152385at2"/>
<dbReference type="PANTHER" id="PTHR37938">
    <property type="entry name" value="BLL0215 PROTEIN"/>
    <property type="match status" value="1"/>
</dbReference>
<keyword evidence="4" id="KW-1185">Reference proteome</keyword>
<keyword evidence="1" id="KW-0472">Membrane</keyword>
<dbReference type="InterPro" id="IPR014710">
    <property type="entry name" value="RmlC-like_jellyroll"/>
</dbReference>
<feature type="transmembrane region" description="Helical" evidence="1">
    <location>
        <begin position="190"/>
        <end position="213"/>
    </location>
</feature>
<sequence length="556" mass="64797">MIVNRDKVLKILRTVYPFNRAEPEQLSILADKTEVVFFKSGEMIYLEGAGAKFLYILFEGEVEVLKEEHQALQKKNHLYAGDLLGEDILTRKQLRQTGARALVDTLLIRISTPVLSRFIQGNPNLRVDFQFIADYYELLIKRSPRLDFKSEAVYYLGQPHRLYLAVKTSLMLLLALLLGAGVYFLQSGGIITAGTAYGLAGGVALLYGLWFWWNFLEWSNDLYIFTDRRVINQEQGVFLYEGREETPMDMIISLSSRASFLGRQYGFGDLFIKTFTGSLRLKNVPRVDQTRAYLDYLIEKNRTSKRREAKQDFANYLDKREGLAQENDFAEHEEAHPEMVGHIHSTSLIQRLLGLKRVQGETVIYRTHWIFLVCKTIFPFLILSGLLLLLIYMNSTGSRLLESQFVFWLLILLITAIGIWWFYQYLDWRNDQYIITPDQLIDVYRKPLGTEDRRAAPLENIQSIRYQRIGIPGLLFNFGTVFVKVGSEDFTFNNVYHPLEVQQTLFAYLERADLIEKRATLAEQQRQMLDWMDTYQQFNRDHAEDDRQADKYDKSE</sequence>
<dbReference type="Gene3D" id="2.60.120.10">
    <property type="entry name" value="Jelly Rolls"/>
    <property type="match status" value="1"/>
</dbReference>
<dbReference type="Proteomes" id="UP000256388">
    <property type="component" value="Unassembled WGS sequence"/>
</dbReference>
<comment type="caution">
    <text evidence="3">The sequence shown here is derived from an EMBL/GenBank/DDBJ whole genome shotgun (WGS) entry which is preliminary data.</text>
</comment>
<feature type="domain" description="Cyclic nucleotide-binding" evidence="2">
    <location>
        <begin position="17"/>
        <end position="126"/>
    </location>
</feature>
<organism evidence="3 4">
    <name type="scientific">Pelolinea submarina</name>
    <dbReference type="NCBI Taxonomy" id="913107"/>
    <lineage>
        <taxon>Bacteria</taxon>
        <taxon>Bacillati</taxon>
        <taxon>Chloroflexota</taxon>
        <taxon>Anaerolineae</taxon>
        <taxon>Anaerolineales</taxon>
        <taxon>Anaerolineaceae</taxon>
        <taxon>Pelolinea</taxon>
    </lineage>
</organism>
<evidence type="ECO:0000313" key="3">
    <source>
        <dbReference type="EMBL" id="REG11149.1"/>
    </source>
</evidence>
<feature type="transmembrane region" description="Helical" evidence="1">
    <location>
        <begin position="369"/>
        <end position="393"/>
    </location>
</feature>
<name>A0A347ZSK3_9CHLR</name>
<dbReference type="CDD" id="cd00038">
    <property type="entry name" value="CAP_ED"/>
    <property type="match status" value="1"/>
</dbReference>
<dbReference type="PROSITE" id="PS50042">
    <property type="entry name" value="CNMP_BINDING_3"/>
    <property type="match status" value="1"/>
</dbReference>
<dbReference type="AlphaFoldDB" id="A0A347ZSK3"/>
<dbReference type="PANTHER" id="PTHR37938:SF1">
    <property type="entry name" value="BLL0215 PROTEIN"/>
    <property type="match status" value="1"/>
</dbReference>
<evidence type="ECO:0000313" key="4">
    <source>
        <dbReference type="Proteomes" id="UP000256388"/>
    </source>
</evidence>
<proteinExistence type="predicted"/>
<evidence type="ECO:0000259" key="2">
    <source>
        <dbReference type="PROSITE" id="PS50042"/>
    </source>
</evidence>